<evidence type="ECO:0000313" key="3">
    <source>
        <dbReference type="EMBL" id="MDI6103985.1"/>
    </source>
</evidence>
<evidence type="ECO:0000256" key="1">
    <source>
        <dbReference type="SAM" id="MobiDB-lite"/>
    </source>
</evidence>
<dbReference type="PROSITE" id="PS51257">
    <property type="entry name" value="PROKAR_LIPOPROTEIN"/>
    <property type="match status" value="1"/>
</dbReference>
<sequence>MPIRRVLLVLVMVLGAAVGCGGDSDEPTSAGPSWQAPSFAESGGTERAPTAAATTREGTVDRDPDEGGSPEGQGKPDQEEGTGNEPGPEGEGPEKPAPEIDRPYAKLAPAPVGSNDNSTGPVNKRFCVGVSLLRTPPDGLTVKVTGVGLNRTDMMRLPGGTCQGRPSCKGYTFGSENAKCSVVVIPTRADPEGLLPETRLTVSGQAYCAAGAEDACAEWVRDADGFDERTIALFLPSEPEPTTSGPDSGEPADPTTNGSTDG</sequence>
<keyword evidence="2" id="KW-0732">Signal</keyword>
<feature type="region of interest" description="Disordered" evidence="1">
    <location>
        <begin position="235"/>
        <end position="262"/>
    </location>
</feature>
<organism evidence="3 4">
    <name type="scientific">Actinoplanes sandaracinus</name>
    <dbReference type="NCBI Taxonomy" id="3045177"/>
    <lineage>
        <taxon>Bacteria</taxon>
        <taxon>Bacillati</taxon>
        <taxon>Actinomycetota</taxon>
        <taxon>Actinomycetes</taxon>
        <taxon>Micromonosporales</taxon>
        <taxon>Micromonosporaceae</taxon>
        <taxon>Actinoplanes</taxon>
    </lineage>
</organism>
<feature type="compositionally biased region" description="Low complexity" evidence="1">
    <location>
        <begin position="43"/>
        <end position="57"/>
    </location>
</feature>
<comment type="caution">
    <text evidence="3">The sequence shown here is derived from an EMBL/GenBank/DDBJ whole genome shotgun (WGS) entry which is preliminary data.</text>
</comment>
<feature type="chain" id="PRO_5046351495" description="Secreted protein" evidence="2">
    <location>
        <begin position="22"/>
        <end position="262"/>
    </location>
</feature>
<dbReference type="EMBL" id="JASCTH010000029">
    <property type="protein sequence ID" value="MDI6103985.1"/>
    <property type="molecule type" value="Genomic_DNA"/>
</dbReference>
<dbReference type="Proteomes" id="UP001241758">
    <property type="component" value="Unassembled WGS sequence"/>
</dbReference>
<reference evidence="3 4" key="1">
    <citation type="submission" date="2023-05" db="EMBL/GenBank/DDBJ databases">
        <title>Actinoplanes sp. NEAU-A12 genome sequencing.</title>
        <authorList>
            <person name="Wang Z.-S."/>
        </authorList>
    </citation>
    <scope>NUCLEOTIDE SEQUENCE [LARGE SCALE GENOMIC DNA]</scope>
    <source>
        <strain evidence="3 4">NEAU-A12</strain>
    </source>
</reference>
<dbReference type="RefSeq" id="WP_282765237.1">
    <property type="nucleotide sequence ID" value="NZ_JASCTH010000029.1"/>
</dbReference>
<protein>
    <recommendedName>
        <fullName evidence="5">Secreted protein</fullName>
    </recommendedName>
</protein>
<gene>
    <name evidence="3" type="ORF">QLQ12_35885</name>
</gene>
<proteinExistence type="predicted"/>
<feature type="region of interest" description="Disordered" evidence="1">
    <location>
        <begin position="22"/>
        <end position="101"/>
    </location>
</feature>
<feature type="signal peptide" evidence="2">
    <location>
        <begin position="1"/>
        <end position="21"/>
    </location>
</feature>
<evidence type="ECO:0000256" key="2">
    <source>
        <dbReference type="SAM" id="SignalP"/>
    </source>
</evidence>
<feature type="compositionally biased region" description="Basic and acidic residues" evidence="1">
    <location>
        <begin position="92"/>
        <end position="101"/>
    </location>
</feature>
<keyword evidence="4" id="KW-1185">Reference proteome</keyword>
<evidence type="ECO:0008006" key="5">
    <source>
        <dbReference type="Google" id="ProtNLM"/>
    </source>
</evidence>
<name>A0ABT6WWJ4_9ACTN</name>
<accession>A0ABT6WWJ4</accession>
<evidence type="ECO:0000313" key="4">
    <source>
        <dbReference type="Proteomes" id="UP001241758"/>
    </source>
</evidence>